<feature type="region of interest" description="Disordered" evidence="1">
    <location>
        <begin position="591"/>
        <end position="616"/>
    </location>
</feature>
<keyword evidence="3" id="KW-1185">Reference proteome</keyword>
<gene>
    <name evidence="2" type="ORF">Vafri_6734</name>
</gene>
<comment type="caution">
    <text evidence="2">The sequence shown here is derived from an EMBL/GenBank/DDBJ whole genome shotgun (WGS) entry which is preliminary data.</text>
</comment>
<dbReference type="Proteomes" id="UP000747399">
    <property type="component" value="Unassembled WGS sequence"/>
</dbReference>
<organism evidence="2 3">
    <name type="scientific">Volvox africanus</name>
    <dbReference type="NCBI Taxonomy" id="51714"/>
    <lineage>
        <taxon>Eukaryota</taxon>
        <taxon>Viridiplantae</taxon>
        <taxon>Chlorophyta</taxon>
        <taxon>core chlorophytes</taxon>
        <taxon>Chlorophyceae</taxon>
        <taxon>CS clade</taxon>
        <taxon>Chlamydomonadales</taxon>
        <taxon>Volvocaceae</taxon>
        <taxon>Volvox</taxon>
    </lineage>
</organism>
<feature type="region of interest" description="Disordered" evidence="1">
    <location>
        <begin position="420"/>
        <end position="443"/>
    </location>
</feature>
<reference evidence="2" key="1">
    <citation type="journal article" date="2021" name="Proc. Natl. Acad. Sci. U.S.A.">
        <title>Three genomes in the algal genus Volvox reveal the fate of a haploid sex-determining region after a transition to homothallism.</title>
        <authorList>
            <person name="Yamamoto K."/>
            <person name="Hamaji T."/>
            <person name="Kawai-Toyooka H."/>
            <person name="Matsuzaki R."/>
            <person name="Takahashi F."/>
            <person name="Nishimura Y."/>
            <person name="Kawachi M."/>
            <person name="Noguchi H."/>
            <person name="Minakuchi Y."/>
            <person name="Umen J.G."/>
            <person name="Toyoda A."/>
            <person name="Nozaki H."/>
        </authorList>
    </citation>
    <scope>NUCLEOTIDE SEQUENCE</scope>
    <source>
        <strain evidence="2">NIES-3780</strain>
    </source>
</reference>
<evidence type="ECO:0000313" key="2">
    <source>
        <dbReference type="EMBL" id="GIL50595.1"/>
    </source>
</evidence>
<protein>
    <submittedName>
        <fullName evidence="2">Uncharacterized protein</fullName>
    </submittedName>
</protein>
<evidence type="ECO:0000313" key="3">
    <source>
        <dbReference type="Proteomes" id="UP000747399"/>
    </source>
</evidence>
<feature type="compositionally biased region" description="Polar residues" evidence="1">
    <location>
        <begin position="193"/>
        <end position="202"/>
    </location>
</feature>
<name>A0A8J4AZS8_9CHLO</name>
<accession>A0A8J4AZS8</accession>
<feature type="compositionally biased region" description="Polar residues" evidence="1">
    <location>
        <begin position="275"/>
        <end position="299"/>
    </location>
</feature>
<evidence type="ECO:0000256" key="1">
    <source>
        <dbReference type="SAM" id="MobiDB-lite"/>
    </source>
</evidence>
<dbReference type="AlphaFoldDB" id="A0A8J4AZS8"/>
<sequence>MWKLLHFPQLQSSTLPTKKQATVCKCPPKHVTYSSCSEAQHIVRAIGATGATLLLLTSGAFASFASVDQSALSTSSEHSPTLLVLERRKVEDLVISEFADGLAEMSDTELVELLEEILRNRRENSSKPFWKIEGTHAESSFLSVIPSETSDRASKTFNVPTSTFQSVDGSLENGGAPRASDVVCARAVEGGESNCSSSSVGTAQVGPAKGGELQESRSTEAQLLDAGDNVRQPVMASEVSIGVDEVNYSTPMQRSDEGRSSVAESEIGRDKCDTSPDSASSTGSCYNTSSPSPVPANVQNSSDMLEQNWWPAKEWMTGTLFTTTPSLRTLCSHSQGSVEGDSILQSILPLMLDLCESVDTKPTLPLVALMGGLGGLVAWVVAGFIQTGAIRSSTAFLESKLPRLPSLVAKRSAADQDSAISASAGTSAPDPSLPILDNLSHGSGAATLRNKKQDLSQPSVAEGARTLGNTMSTQGSRAGARIADPKLRKLLDNGPPPPQFLGAHAGWWGATQPGSRWPVGLNGSNVGQMQHVGGPAAQQEDPSWSCDSPSETLGQKGTERPFVYKAAAPDPWVGPSRGSVSTQQYPSDWQLWQTASPITEPESFSPKGKTVSPWDS</sequence>
<feature type="compositionally biased region" description="Polar residues" evidence="1">
    <location>
        <begin position="540"/>
        <end position="555"/>
    </location>
</feature>
<feature type="region of interest" description="Disordered" evidence="1">
    <location>
        <begin position="193"/>
        <end position="219"/>
    </location>
</feature>
<feature type="region of interest" description="Disordered" evidence="1">
    <location>
        <begin position="248"/>
        <end position="299"/>
    </location>
</feature>
<dbReference type="EMBL" id="BNCO01000009">
    <property type="protein sequence ID" value="GIL50595.1"/>
    <property type="molecule type" value="Genomic_DNA"/>
</dbReference>
<feature type="region of interest" description="Disordered" evidence="1">
    <location>
        <begin position="532"/>
        <end position="558"/>
    </location>
</feature>
<proteinExistence type="predicted"/>